<reference evidence="10 11" key="1">
    <citation type="submission" date="2018-11" db="EMBL/GenBank/DDBJ databases">
        <title>Rufibacter latericius sp. nov., isolated from water in Baiyang Lake.</title>
        <authorList>
            <person name="Yang Y."/>
        </authorList>
    </citation>
    <scope>NUCLEOTIDE SEQUENCE [LARGE SCALE GENOMIC DNA]</scope>
    <source>
        <strain evidence="10 11">R-22-1c-1</strain>
    </source>
</reference>
<gene>
    <name evidence="10" type="ORF">EFB08_16805</name>
</gene>
<dbReference type="InterPro" id="IPR006118">
    <property type="entry name" value="Recombinase_CS"/>
</dbReference>
<proteinExistence type="inferred from homology"/>
<dbReference type="FunFam" id="3.40.50.1390:FF:000001">
    <property type="entry name" value="DNA recombinase"/>
    <property type="match status" value="1"/>
</dbReference>
<dbReference type="Gene3D" id="1.10.10.60">
    <property type="entry name" value="Homeodomain-like"/>
    <property type="match status" value="1"/>
</dbReference>
<feature type="active site" description="O-(5'-phospho-DNA)-serine intermediate" evidence="6 7">
    <location>
        <position position="10"/>
    </location>
</feature>
<feature type="domain" description="Resolvase/invertase-type recombinase catalytic" evidence="9">
    <location>
        <begin position="2"/>
        <end position="135"/>
    </location>
</feature>
<dbReference type="OrthoDB" id="9797501at2"/>
<dbReference type="SUPFAM" id="SSF53041">
    <property type="entry name" value="Resolvase-like"/>
    <property type="match status" value="1"/>
</dbReference>
<keyword evidence="5" id="KW-0233">DNA recombination</keyword>
<dbReference type="InterPro" id="IPR006119">
    <property type="entry name" value="Resolv_N"/>
</dbReference>
<dbReference type="CDD" id="cd03768">
    <property type="entry name" value="SR_ResInv"/>
    <property type="match status" value="1"/>
</dbReference>
<dbReference type="PANTHER" id="PTHR30461:SF2">
    <property type="entry name" value="SERINE RECOMBINASE PINE-RELATED"/>
    <property type="match status" value="1"/>
</dbReference>
<keyword evidence="3" id="KW-0230">DNA invertase</keyword>
<dbReference type="SMART" id="SM00857">
    <property type="entry name" value="Resolvase"/>
    <property type="match status" value="1"/>
</dbReference>
<evidence type="ECO:0000256" key="1">
    <source>
        <dbReference type="ARBA" id="ARBA00009913"/>
    </source>
</evidence>
<dbReference type="EMBL" id="RJJD01000013">
    <property type="protein sequence ID" value="RNI24043.1"/>
    <property type="molecule type" value="Genomic_DNA"/>
</dbReference>
<dbReference type="InterPro" id="IPR050639">
    <property type="entry name" value="SSR_resolvase"/>
</dbReference>
<dbReference type="AlphaFoldDB" id="A0A3M9MGN6"/>
<organism evidence="10 11">
    <name type="scientific">Rufibacter latericius</name>
    <dbReference type="NCBI Taxonomy" id="2487040"/>
    <lineage>
        <taxon>Bacteria</taxon>
        <taxon>Pseudomonadati</taxon>
        <taxon>Bacteroidota</taxon>
        <taxon>Cytophagia</taxon>
        <taxon>Cytophagales</taxon>
        <taxon>Hymenobacteraceae</taxon>
        <taxon>Rufibacter</taxon>
    </lineage>
</organism>
<evidence type="ECO:0000256" key="4">
    <source>
        <dbReference type="ARBA" id="ARBA00023125"/>
    </source>
</evidence>
<evidence type="ECO:0000313" key="11">
    <source>
        <dbReference type="Proteomes" id="UP000272117"/>
    </source>
</evidence>
<keyword evidence="11" id="KW-1185">Reference proteome</keyword>
<dbReference type="PROSITE" id="PS51736">
    <property type="entry name" value="RECOMBINASES_3"/>
    <property type="match status" value="1"/>
</dbReference>
<dbReference type="GO" id="GO:0003677">
    <property type="term" value="F:DNA binding"/>
    <property type="evidence" value="ECO:0007669"/>
    <property type="project" value="UniProtKB-KW"/>
</dbReference>
<dbReference type="InterPro" id="IPR036162">
    <property type="entry name" value="Resolvase-like_N_sf"/>
</dbReference>
<evidence type="ECO:0000256" key="3">
    <source>
        <dbReference type="ARBA" id="ARBA00023100"/>
    </source>
</evidence>
<evidence type="ECO:0000256" key="2">
    <source>
        <dbReference type="ARBA" id="ARBA00022908"/>
    </source>
</evidence>
<dbReference type="Proteomes" id="UP000272117">
    <property type="component" value="Unassembled WGS sequence"/>
</dbReference>
<accession>A0A3M9MGN6</accession>
<dbReference type="PANTHER" id="PTHR30461">
    <property type="entry name" value="DNA-INVERTASE FROM LAMBDOID PROPHAGE"/>
    <property type="match status" value="1"/>
</dbReference>
<name>A0A3M9MGN6_9BACT</name>
<dbReference type="GO" id="GO:0015074">
    <property type="term" value="P:DNA integration"/>
    <property type="evidence" value="ECO:0007669"/>
    <property type="project" value="UniProtKB-KW"/>
</dbReference>
<dbReference type="Pfam" id="PF00239">
    <property type="entry name" value="Resolvase"/>
    <property type="match status" value="1"/>
</dbReference>
<evidence type="ECO:0000259" key="9">
    <source>
        <dbReference type="PROSITE" id="PS51736"/>
    </source>
</evidence>
<keyword evidence="2" id="KW-0229">DNA integration</keyword>
<sequence>MAKFGYARVSTVDQKLDRQLDALEKYGCEQIFQEKVTGRKADRPELAQLLKVLRKGDQLVIYKLNRLGRNFNHLIKLMGELEERGIDLVSLTDAIDTSSSMGRFIFRMFASLAELQADWIKEDTSPGLASARARGRKGGRTPGLSEKAKKKASSASKLYKAGSTITEIQEALQIRSTATIYKYLRLEGIEIKGWEKSTSNTKGTAYVNS</sequence>
<evidence type="ECO:0000256" key="6">
    <source>
        <dbReference type="PIRSR" id="PIRSR606118-50"/>
    </source>
</evidence>
<dbReference type="GO" id="GO:0000150">
    <property type="term" value="F:DNA strand exchange activity"/>
    <property type="evidence" value="ECO:0007669"/>
    <property type="project" value="UniProtKB-KW"/>
</dbReference>
<protein>
    <submittedName>
        <fullName evidence="10">Recombinase family protein</fullName>
    </submittedName>
</protein>
<evidence type="ECO:0000256" key="8">
    <source>
        <dbReference type="SAM" id="MobiDB-lite"/>
    </source>
</evidence>
<dbReference type="Gene3D" id="3.40.50.1390">
    <property type="entry name" value="Resolvase, N-terminal catalytic domain"/>
    <property type="match status" value="1"/>
</dbReference>
<feature type="region of interest" description="Disordered" evidence="8">
    <location>
        <begin position="126"/>
        <end position="147"/>
    </location>
</feature>
<evidence type="ECO:0000313" key="10">
    <source>
        <dbReference type="EMBL" id="RNI24043.1"/>
    </source>
</evidence>
<comment type="caution">
    <text evidence="10">The sequence shown here is derived from an EMBL/GenBank/DDBJ whole genome shotgun (WGS) entry which is preliminary data.</text>
</comment>
<comment type="similarity">
    <text evidence="1">Belongs to the site-specific recombinase resolvase family.</text>
</comment>
<evidence type="ECO:0000256" key="7">
    <source>
        <dbReference type="PROSITE-ProRule" id="PRU10137"/>
    </source>
</evidence>
<dbReference type="RefSeq" id="WP_123128131.1">
    <property type="nucleotide sequence ID" value="NZ_RJJD01000013.1"/>
</dbReference>
<keyword evidence="4" id="KW-0238">DNA-binding</keyword>
<evidence type="ECO:0000256" key="5">
    <source>
        <dbReference type="ARBA" id="ARBA00023172"/>
    </source>
</evidence>
<dbReference type="PROSITE" id="PS00397">
    <property type="entry name" value="RECOMBINASES_1"/>
    <property type="match status" value="1"/>
</dbReference>